<dbReference type="GO" id="GO:0005634">
    <property type="term" value="C:nucleus"/>
    <property type="evidence" value="ECO:0007669"/>
    <property type="project" value="TreeGrafter"/>
</dbReference>
<organism evidence="4 5">
    <name type="scientific">Aspergillus clavatus (strain ATCC 1007 / CBS 513.65 / DSM 816 / NCTC 3887 / NRRL 1 / QM 1276 / 107)</name>
    <dbReference type="NCBI Taxonomy" id="344612"/>
    <lineage>
        <taxon>Eukaryota</taxon>
        <taxon>Fungi</taxon>
        <taxon>Dikarya</taxon>
        <taxon>Ascomycota</taxon>
        <taxon>Pezizomycotina</taxon>
        <taxon>Eurotiomycetes</taxon>
        <taxon>Eurotiomycetidae</taxon>
        <taxon>Eurotiales</taxon>
        <taxon>Aspergillaceae</taxon>
        <taxon>Aspergillus</taxon>
        <taxon>Aspergillus subgen. Fumigati</taxon>
    </lineage>
</organism>
<dbReference type="AlphaFoldDB" id="A1CHM9"/>
<proteinExistence type="inferred from homology"/>
<dbReference type="HOGENOM" id="CLU_1730994_0_0_1"/>
<dbReference type="Proteomes" id="UP000006701">
    <property type="component" value="Unassembled WGS sequence"/>
</dbReference>
<feature type="domain" description="NmrA-like" evidence="3">
    <location>
        <begin position="6"/>
        <end position="106"/>
    </location>
</feature>
<evidence type="ECO:0000313" key="5">
    <source>
        <dbReference type="Proteomes" id="UP000006701"/>
    </source>
</evidence>
<gene>
    <name evidence="4" type="ORF">ACLA_048540</name>
</gene>
<dbReference type="PANTHER" id="PTHR42748:SF11">
    <property type="entry name" value="NMRA-LIKE DOMAIN-CONTAINING PROTEIN"/>
    <property type="match status" value="1"/>
</dbReference>
<sequence>MQPVSEKLFKGANAAYAFTETVHDEQMRARDSARGKALADAAVAASVEFYIYSTLPSITKISGGEFTRGEHFDVKAEVEDYICSLPIRSAFLSPGSFMQVFLGMMLYIQDFGYWGPETEELLVASVAEAHGKLTTLEGFFDKHGVNFQSGH</sequence>
<evidence type="ECO:0000313" key="4">
    <source>
        <dbReference type="EMBL" id="EAW10384.1"/>
    </source>
</evidence>
<name>A1CHM9_ASPCL</name>
<dbReference type="Pfam" id="PF05368">
    <property type="entry name" value="NmrA"/>
    <property type="match status" value="1"/>
</dbReference>
<dbReference type="SUPFAM" id="SSF51735">
    <property type="entry name" value="NAD(P)-binding Rossmann-fold domains"/>
    <property type="match status" value="1"/>
</dbReference>
<keyword evidence="2" id="KW-0521">NADP</keyword>
<protein>
    <recommendedName>
        <fullName evidence="3">NmrA-like domain-containing protein</fullName>
    </recommendedName>
</protein>
<dbReference type="EMBL" id="DS027054">
    <property type="protein sequence ID" value="EAW10384.1"/>
    <property type="molecule type" value="Genomic_DNA"/>
</dbReference>
<dbReference type="Gene3D" id="3.40.50.720">
    <property type="entry name" value="NAD(P)-binding Rossmann-like Domain"/>
    <property type="match status" value="1"/>
</dbReference>
<keyword evidence="5" id="KW-1185">Reference proteome</keyword>
<evidence type="ECO:0000256" key="1">
    <source>
        <dbReference type="ARBA" id="ARBA00006328"/>
    </source>
</evidence>
<dbReference type="OrthoDB" id="3358371at2759"/>
<dbReference type="InterPro" id="IPR008030">
    <property type="entry name" value="NmrA-like"/>
</dbReference>
<dbReference type="PANTHER" id="PTHR42748">
    <property type="entry name" value="NITROGEN METABOLITE REPRESSION PROTEIN NMRA FAMILY MEMBER"/>
    <property type="match status" value="1"/>
</dbReference>
<accession>A1CHM9</accession>
<dbReference type="GeneID" id="4704126"/>
<comment type="similarity">
    <text evidence="1">Belongs to the NmrA-type oxidoreductase family.</text>
</comment>
<dbReference type="STRING" id="344612.A1CHM9"/>
<evidence type="ECO:0000259" key="3">
    <source>
        <dbReference type="Pfam" id="PF05368"/>
    </source>
</evidence>
<evidence type="ECO:0000256" key="2">
    <source>
        <dbReference type="ARBA" id="ARBA00022857"/>
    </source>
</evidence>
<dbReference type="InterPro" id="IPR051164">
    <property type="entry name" value="NmrA-like_oxidored"/>
</dbReference>
<reference evidence="4 5" key="1">
    <citation type="journal article" date="2008" name="PLoS Genet.">
        <title>Genomic islands in the pathogenic filamentous fungus Aspergillus fumigatus.</title>
        <authorList>
            <person name="Fedorova N.D."/>
            <person name="Khaldi N."/>
            <person name="Joardar V.S."/>
            <person name="Maiti R."/>
            <person name="Amedeo P."/>
            <person name="Anderson M.J."/>
            <person name="Crabtree J."/>
            <person name="Silva J.C."/>
            <person name="Badger J.H."/>
            <person name="Albarraq A."/>
            <person name="Angiuoli S."/>
            <person name="Bussey H."/>
            <person name="Bowyer P."/>
            <person name="Cotty P.J."/>
            <person name="Dyer P.S."/>
            <person name="Egan A."/>
            <person name="Galens K."/>
            <person name="Fraser-Liggett C.M."/>
            <person name="Haas B.J."/>
            <person name="Inman J.M."/>
            <person name="Kent R."/>
            <person name="Lemieux S."/>
            <person name="Malavazi I."/>
            <person name="Orvis J."/>
            <person name="Roemer T."/>
            <person name="Ronning C.M."/>
            <person name="Sundaram J.P."/>
            <person name="Sutton G."/>
            <person name="Turner G."/>
            <person name="Venter J.C."/>
            <person name="White O.R."/>
            <person name="Whitty B.R."/>
            <person name="Youngman P."/>
            <person name="Wolfe K.H."/>
            <person name="Goldman G.H."/>
            <person name="Wortman J.R."/>
            <person name="Jiang B."/>
            <person name="Denning D.W."/>
            <person name="Nierman W.C."/>
        </authorList>
    </citation>
    <scope>NUCLEOTIDE SEQUENCE [LARGE SCALE GENOMIC DNA]</scope>
    <source>
        <strain evidence="5">ATCC 1007 / CBS 513.65 / DSM 816 / NCTC 3887 / NRRL 1</strain>
    </source>
</reference>
<dbReference type="InterPro" id="IPR036291">
    <property type="entry name" value="NAD(P)-bd_dom_sf"/>
</dbReference>
<dbReference type="RefSeq" id="XP_001271810.1">
    <property type="nucleotide sequence ID" value="XM_001271809.1"/>
</dbReference>
<dbReference type="KEGG" id="act:ACLA_048540"/>
<dbReference type="VEuPathDB" id="FungiDB:ACLA_048540"/>